<organism evidence="4 5">
    <name type="scientific">Streptomyces aidingensis</name>
    <dbReference type="NCBI Taxonomy" id="910347"/>
    <lineage>
        <taxon>Bacteria</taxon>
        <taxon>Bacillati</taxon>
        <taxon>Actinomycetota</taxon>
        <taxon>Actinomycetes</taxon>
        <taxon>Kitasatosporales</taxon>
        <taxon>Streptomycetaceae</taxon>
        <taxon>Streptomyces</taxon>
    </lineage>
</organism>
<evidence type="ECO:0000313" key="5">
    <source>
        <dbReference type="Proteomes" id="UP000199207"/>
    </source>
</evidence>
<gene>
    <name evidence="4" type="ORF">SAMN05421773_107243</name>
</gene>
<dbReference type="AlphaFoldDB" id="A0A1I1N5S5"/>
<dbReference type="RefSeq" id="WP_175541430.1">
    <property type="nucleotide sequence ID" value="NZ_FOLM01000007.1"/>
</dbReference>
<dbReference type="EMBL" id="FOLM01000007">
    <property type="protein sequence ID" value="SFC93044.1"/>
    <property type="molecule type" value="Genomic_DNA"/>
</dbReference>
<accession>A0A1I1N5S5</accession>
<name>A0A1I1N5S5_9ACTN</name>
<feature type="signal peptide" evidence="3">
    <location>
        <begin position="1"/>
        <end position="17"/>
    </location>
</feature>
<dbReference type="GO" id="GO:0043190">
    <property type="term" value="C:ATP-binding cassette (ABC) transporter complex"/>
    <property type="evidence" value="ECO:0007669"/>
    <property type="project" value="InterPro"/>
</dbReference>
<dbReference type="PANTHER" id="PTHR35841:SF1">
    <property type="entry name" value="PHOSPHONATES-BINDING PERIPLASMIC PROTEIN"/>
    <property type="match status" value="1"/>
</dbReference>
<dbReference type="STRING" id="910347.SAMN05421773_107243"/>
<comment type="similarity">
    <text evidence="1">Belongs to the phosphate/phosphite/phosphonate binding protein family.</text>
</comment>
<evidence type="ECO:0000256" key="1">
    <source>
        <dbReference type="ARBA" id="ARBA00007162"/>
    </source>
</evidence>
<dbReference type="Gene3D" id="3.40.190.10">
    <property type="entry name" value="Periplasmic binding protein-like II"/>
    <property type="match status" value="2"/>
</dbReference>
<keyword evidence="5" id="KW-1185">Reference proteome</keyword>
<protein>
    <submittedName>
        <fullName evidence="4">Phosphonate transport system substrate-binding protein</fullName>
    </submittedName>
</protein>
<dbReference type="SUPFAM" id="SSF53850">
    <property type="entry name" value="Periplasmic binding protein-like II"/>
    <property type="match status" value="1"/>
</dbReference>
<proteinExistence type="inferred from homology"/>
<dbReference type="Proteomes" id="UP000199207">
    <property type="component" value="Unassembled WGS sequence"/>
</dbReference>
<dbReference type="PANTHER" id="PTHR35841">
    <property type="entry name" value="PHOSPHONATES-BINDING PERIPLASMIC PROTEIN"/>
    <property type="match status" value="1"/>
</dbReference>
<dbReference type="GO" id="GO:0055085">
    <property type="term" value="P:transmembrane transport"/>
    <property type="evidence" value="ECO:0007669"/>
    <property type="project" value="InterPro"/>
</dbReference>
<feature type="chain" id="PRO_5039573763" evidence="3">
    <location>
        <begin position="18"/>
        <end position="304"/>
    </location>
</feature>
<evidence type="ECO:0000256" key="2">
    <source>
        <dbReference type="ARBA" id="ARBA00022729"/>
    </source>
</evidence>
<keyword evidence="2 3" id="KW-0732">Signal</keyword>
<dbReference type="PROSITE" id="PS51257">
    <property type="entry name" value="PROKAR_LIPOPROTEIN"/>
    <property type="match status" value="1"/>
</dbReference>
<sequence>MKLLRTLLAALAAPALAVTLSACGGDADATNSEGLPEKLTVGVIPNVAPDTQNAKYEPLRAYLAGQLDTEVELFVATDYAGVVAALAAGKVDVAYVGGLTYAQARAQTEVEPLVTEVDKETGTKEYLSGVVVRADSGFETLAEVVRAGGSFAFGDVSSTSGSLYPRLMLNAAGAECSPGAMESCPPLSGVSFTGGHDATAQAVLNGSADAGGLEVRILHRLERDGVVPEGELKVIQTENVMGYPWIMRSALGEKAAEAVTEAFLEMDDPELLDLMQTTGYQRVGAEEYEPLVRHAEDLGLLSAG</sequence>
<reference evidence="4 5" key="1">
    <citation type="submission" date="2016-10" db="EMBL/GenBank/DDBJ databases">
        <authorList>
            <person name="de Groot N.N."/>
        </authorList>
    </citation>
    <scope>NUCLEOTIDE SEQUENCE [LARGE SCALE GENOMIC DNA]</scope>
    <source>
        <strain evidence="4 5">CGMCC 4.5739</strain>
    </source>
</reference>
<dbReference type="InterPro" id="IPR005770">
    <property type="entry name" value="PhnD"/>
</dbReference>
<evidence type="ECO:0000256" key="3">
    <source>
        <dbReference type="SAM" id="SignalP"/>
    </source>
</evidence>
<dbReference type="NCBIfam" id="TIGR01098">
    <property type="entry name" value="3A0109s03R"/>
    <property type="match status" value="1"/>
</dbReference>
<evidence type="ECO:0000313" key="4">
    <source>
        <dbReference type="EMBL" id="SFC93044.1"/>
    </source>
</evidence>
<dbReference type="Pfam" id="PF12974">
    <property type="entry name" value="Phosphonate-bd"/>
    <property type="match status" value="1"/>
</dbReference>